<dbReference type="PANTHER" id="PTHR35798">
    <property type="entry name" value="CELL DIVISION PROTEIN SEPF"/>
    <property type="match status" value="1"/>
</dbReference>
<evidence type="ECO:0000256" key="5">
    <source>
        <dbReference type="SAM" id="Coils"/>
    </source>
</evidence>
<organism evidence="6 7">
    <name type="scientific">Caloramator proteoclasticus DSM 10124</name>
    <dbReference type="NCBI Taxonomy" id="1121262"/>
    <lineage>
        <taxon>Bacteria</taxon>
        <taxon>Bacillati</taxon>
        <taxon>Bacillota</taxon>
        <taxon>Clostridia</taxon>
        <taxon>Eubacteriales</taxon>
        <taxon>Clostridiaceae</taxon>
        <taxon>Caloramator</taxon>
    </lineage>
</organism>
<gene>
    <name evidence="6" type="ORF">SAMN02746091_00650</name>
</gene>
<keyword evidence="3" id="KW-0131">Cell cycle</keyword>
<dbReference type="Proteomes" id="UP000184423">
    <property type="component" value="Unassembled WGS sequence"/>
</dbReference>
<dbReference type="InterPro" id="IPR007561">
    <property type="entry name" value="Cell_div_SepF/SepF-rel"/>
</dbReference>
<evidence type="ECO:0000256" key="4">
    <source>
        <dbReference type="ARBA" id="ARBA00044936"/>
    </source>
</evidence>
<evidence type="ECO:0000313" key="7">
    <source>
        <dbReference type="Proteomes" id="UP000184423"/>
    </source>
</evidence>
<dbReference type="GO" id="GO:0000917">
    <property type="term" value="P:division septum assembly"/>
    <property type="evidence" value="ECO:0007669"/>
    <property type="project" value="UniProtKB-KW"/>
</dbReference>
<sequence>MSNVLNKILGTIGIVDEEEQAEKVEKQVEEMEEELNFEDIRETKGKIVSIKSKTITPRIVVKNPQTLGEDIQDLIDELKVKNIVIMNIADAEKNIARRLLDAVSGAVYALECSLQKVDNERGIYLITPKGVEIENELKNIFSKSDIFSME</sequence>
<accession>A0A1M4UG19</accession>
<evidence type="ECO:0000256" key="2">
    <source>
        <dbReference type="ARBA" id="ARBA00023210"/>
    </source>
</evidence>
<evidence type="ECO:0000256" key="1">
    <source>
        <dbReference type="ARBA" id="ARBA00022618"/>
    </source>
</evidence>
<protein>
    <submittedName>
        <fullName evidence="6">Cell division inhibitor SepF</fullName>
    </submittedName>
</protein>
<dbReference type="RefSeq" id="WP_027307387.1">
    <property type="nucleotide sequence ID" value="NZ_FQVG01000007.1"/>
</dbReference>
<dbReference type="Pfam" id="PF04472">
    <property type="entry name" value="SepF"/>
    <property type="match status" value="1"/>
</dbReference>
<dbReference type="EMBL" id="FQVG01000007">
    <property type="protein sequence ID" value="SHE55614.1"/>
    <property type="molecule type" value="Genomic_DNA"/>
</dbReference>
<evidence type="ECO:0000313" key="6">
    <source>
        <dbReference type="EMBL" id="SHE55614.1"/>
    </source>
</evidence>
<keyword evidence="2" id="KW-0717">Septation</keyword>
<proteinExistence type="predicted"/>
<dbReference type="InterPro" id="IPR038594">
    <property type="entry name" value="SepF-like_sf"/>
</dbReference>
<dbReference type="InterPro" id="IPR023052">
    <property type="entry name" value="Cell_div_SepF"/>
</dbReference>
<reference evidence="7" key="1">
    <citation type="submission" date="2016-11" db="EMBL/GenBank/DDBJ databases">
        <authorList>
            <person name="Varghese N."/>
            <person name="Submissions S."/>
        </authorList>
    </citation>
    <scope>NUCLEOTIDE SEQUENCE [LARGE SCALE GENOMIC DNA]</scope>
    <source>
        <strain evidence="7">DSM 10124</strain>
    </source>
</reference>
<dbReference type="AlphaFoldDB" id="A0A1M4UG19"/>
<keyword evidence="7" id="KW-1185">Reference proteome</keyword>
<feature type="coiled-coil region" evidence="5">
    <location>
        <begin position="14"/>
        <end position="41"/>
    </location>
</feature>
<evidence type="ECO:0000256" key="3">
    <source>
        <dbReference type="ARBA" id="ARBA00023306"/>
    </source>
</evidence>
<dbReference type="PANTHER" id="PTHR35798:SF1">
    <property type="entry name" value="CELL DIVISION PROTEIN SEPF"/>
    <property type="match status" value="1"/>
</dbReference>
<name>A0A1M4UG19_9CLOT</name>
<dbReference type="Gene3D" id="3.30.110.150">
    <property type="entry name" value="SepF-like protein"/>
    <property type="match status" value="1"/>
</dbReference>
<keyword evidence="5" id="KW-0175">Coiled coil</keyword>
<comment type="function">
    <text evidence="4">Cell division protein that is part of the divisome complex and is recruited early to the Z-ring. Probably stimulates Z-ring formation, perhaps through the cross-linking of FtsZ protofilaments. Its function overlaps with FtsA.</text>
</comment>
<keyword evidence="1 6" id="KW-0132">Cell division</keyword>